<dbReference type="SMART" id="SM00756">
    <property type="entry name" value="VKc"/>
    <property type="match status" value="1"/>
</dbReference>
<dbReference type="Proteomes" id="UP000705983">
    <property type="component" value="Unassembled WGS sequence"/>
</dbReference>
<feature type="transmembrane region" description="Helical" evidence="10">
    <location>
        <begin position="32"/>
        <end position="52"/>
    </location>
</feature>
<evidence type="ECO:0000256" key="9">
    <source>
        <dbReference type="ARBA" id="ARBA00023284"/>
    </source>
</evidence>
<keyword evidence="8" id="KW-1015">Disulfide bond</keyword>
<proteinExistence type="inferred from homology"/>
<reference evidence="13" key="1">
    <citation type="submission" date="2021-02" db="EMBL/GenBank/DDBJ databases">
        <title>Leucobacter sp. CX169.</title>
        <authorList>
            <person name="Cheng Y."/>
        </authorList>
    </citation>
    <scope>NUCLEOTIDE SEQUENCE [LARGE SCALE GENOMIC DNA]</scope>
    <source>
        <strain evidence="13">JY899</strain>
    </source>
</reference>
<evidence type="ECO:0000256" key="8">
    <source>
        <dbReference type="ARBA" id="ARBA00023157"/>
    </source>
</evidence>
<feature type="transmembrane region" description="Helical" evidence="10">
    <location>
        <begin position="92"/>
        <end position="111"/>
    </location>
</feature>
<keyword evidence="5 10" id="KW-1133">Transmembrane helix</keyword>
<dbReference type="RefSeq" id="WP_187996211.1">
    <property type="nucleotide sequence ID" value="NZ_JACEXG010000002.1"/>
</dbReference>
<evidence type="ECO:0000256" key="5">
    <source>
        <dbReference type="ARBA" id="ARBA00022989"/>
    </source>
</evidence>
<keyword evidence="9" id="KW-0676">Redox-active center</keyword>
<sequence length="216" mass="24004">MTDFEKMTDEEVEAYLAAHQAPKPAAKGVTEYSWFLIIAGLVGIFASFQLLLGERELEADPYANLACDVNEILACSTFLTSWEGSVLGFSNSYLGIASFGSMALLGVYLLLKKTLPSFMWVALLAGSAFAFLALLWFQYTSFIEAGTLCPWCLVIWACLIPFIVLTVGQAHANLAGPTSWVWRVRWPIVALWILGVVVFAFVYFYDTWAFIFGWSS</sequence>
<keyword evidence="6" id="KW-0560">Oxidoreductase</keyword>
<feature type="transmembrane region" description="Helical" evidence="10">
    <location>
        <begin position="186"/>
        <end position="205"/>
    </location>
</feature>
<feature type="transmembrane region" description="Helical" evidence="10">
    <location>
        <begin position="118"/>
        <end position="139"/>
    </location>
</feature>
<evidence type="ECO:0000313" key="13">
    <source>
        <dbReference type="Proteomes" id="UP000705983"/>
    </source>
</evidence>
<dbReference type="InterPro" id="IPR012932">
    <property type="entry name" value="VKOR"/>
</dbReference>
<accession>A0ABS2TDP6</accession>
<dbReference type="Gene3D" id="1.20.1440.130">
    <property type="entry name" value="VKOR domain"/>
    <property type="match status" value="1"/>
</dbReference>
<comment type="similarity">
    <text evidence="2">Belongs to the VKOR family.</text>
</comment>
<feature type="domain" description="Vitamin K epoxide reductase" evidence="11">
    <location>
        <begin position="29"/>
        <end position="170"/>
    </location>
</feature>
<keyword evidence="13" id="KW-1185">Reference proteome</keyword>
<keyword evidence="4" id="KW-0874">Quinone</keyword>
<gene>
    <name evidence="12" type="ORF">JVW63_03595</name>
</gene>
<evidence type="ECO:0000256" key="4">
    <source>
        <dbReference type="ARBA" id="ARBA00022719"/>
    </source>
</evidence>
<feature type="transmembrane region" description="Helical" evidence="10">
    <location>
        <begin position="145"/>
        <end position="165"/>
    </location>
</feature>
<name>A0ABS2TDP6_9ACTO</name>
<evidence type="ECO:0000256" key="6">
    <source>
        <dbReference type="ARBA" id="ARBA00023002"/>
    </source>
</evidence>
<evidence type="ECO:0000256" key="10">
    <source>
        <dbReference type="SAM" id="Phobius"/>
    </source>
</evidence>
<organism evidence="12 13">
    <name type="scientific">Flaviflexus equikiangi</name>
    <dbReference type="NCBI Taxonomy" id="2758573"/>
    <lineage>
        <taxon>Bacteria</taxon>
        <taxon>Bacillati</taxon>
        <taxon>Actinomycetota</taxon>
        <taxon>Actinomycetes</taxon>
        <taxon>Actinomycetales</taxon>
        <taxon>Actinomycetaceae</taxon>
        <taxon>Flaviflexus</taxon>
    </lineage>
</organism>
<evidence type="ECO:0000256" key="1">
    <source>
        <dbReference type="ARBA" id="ARBA00004141"/>
    </source>
</evidence>
<dbReference type="Pfam" id="PF07884">
    <property type="entry name" value="VKOR"/>
    <property type="match status" value="1"/>
</dbReference>
<comment type="caution">
    <text evidence="12">The sequence shown here is derived from an EMBL/GenBank/DDBJ whole genome shotgun (WGS) entry which is preliminary data.</text>
</comment>
<dbReference type="EMBL" id="JAFFJS010000002">
    <property type="protein sequence ID" value="MBM9432786.1"/>
    <property type="molecule type" value="Genomic_DNA"/>
</dbReference>
<comment type="subcellular location">
    <subcellularLocation>
        <location evidence="1">Membrane</location>
        <topology evidence="1">Multi-pass membrane protein</topology>
    </subcellularLocation>
</comment>
<evidence type="ECO:0000256" key="2">
    <source>
        <dbReference type="ARBA" id="ARBA00006214"/>
    </source>
</evidence>
<evidence type="ECO:0000313" key="12">
    <source>
        <dbReference type="EMBL" id="MBM9432786.1"/>
    </source>
</evidence>
<protein>
    <recommendedName>
        <fullName evidence="11">Vitamin K epoxide reductase domain-containing protein</fullName>
    </recommendedName>
</protein>
<evidence type="ECO:0000256" key="3">
    <source>
        <dbReference type="ARBA" id="ARBA00022692"/>
    </source>
</evidence>
<keyword evidence="3 10" id="KW-0812">Transmembrane</keyword>
<dbReference type="InterPro" id="IPR038354">
    <property type="entry name" value="VKOR_sf"/>
</dbReference>
<keyword evidence="7 10" id="KW-0472">Membrane</keyword>
<evidence type="ECO:0000256" key="7">
    <source>
        <dbReference type="ARBA" id="ARBA00023136"/>
    </source>
</evidence>
<evidence type="ECO:0000259" key="11">
    <source>
        <dbReference type="SMART" id="SM00756"/>
    </source>
</evidence>